<keyword evidence="3" id="KW-0804">Transcription</keyword>
<feature type="region of interest" description="Disordered" evidence="4">
    <location>
        <begin position="269"/>
        <end position="312"/>
    </location>
</feature>
<dbReference type="InterPro" id="IPR009057">
    <property type="entry name" value="Homeodomain-like_sf"/>
</dbReference>
<dbReference type="SUPFAM" id="SSF46689">
    <property type="entry name" value="Homeodomain-like"/>
    <property type="match status" value="2"/>
</dbReference>
<dbReference type="PANTHER" id="PTHR46796">
    <property type="entry name" value="HTH-TYPE TRANSCRIPTIONAL ACTIVATOR RHAS-RELATED"/>
    <property type="match status" value="1"/>
</dbReference>
<keyword evidence="1" id="KW-0805">Transcription regulation</keyword>
<evidence type="ECO:0000256" key="3">
    <source>
        <dbReference type="ARBA" id="ARBA00023163"/>
    </source>
</evidence>
<name>A0ABP9Q607_9PSEU</name>
<reference evidence="7" key="1">
    <citation type="journal article" date="2019" name="Int. J. Syst. Evol. Microbiol.">
        <title>The Global Catalogue of Microorganisms (GCM) 10K type strain sequencing project: providing services to taxonomists for standard genome sequencing and annotation.</title>
        <authorList>
            <consortium name="The Broad Institute Genomics Platform"/>
            <consortium name="The Broad Institute Genome Sequencing Center for Infectious Disease"/>
            <person name="Wu L."/>
            <person name="Ma J."/>
        </authorList>
    </citation>
    <scope>NUCLEOTIDE SEQUENCE [LARGE SCALE GENOMIC DNA]</scope>
    <source>
        <strain evidence="7">JCM 18303</strain>
    </source>
</reference>
<dbReference type="PRINTS" id="PR00032">
    <property type="entry name" value="HTHARAC"/>
</dbReference>
<dbReference type="SMART" id="SM00342">
    <property type="entry name" value="HTH_ARAC"/>
    <property type="match status" value="1"/>
</dbReference>
<dbReference type="InterPro" id="IPR020449">
    <property type="entry name" value="Tscrpt_reg_AraC-type_HTH"/>
</dbReference>
<evidence type="ECO:0000313" key="6">
    <source>
        <dbReference type="EMBL" id="GAA5155786.1"/>
    </source>
</evidence>
<dbReference type="InterPro" id="IPR018060">
    <property type="entry name" value="HTH_AraC"/>
</dbReference>
<sequence>MRRGGGWDGPPVRSAMDWPEMRTRYAWLPPHRGTTATGAHQIGVSFSAHGSVVRQVGRRTTRGAIRAGTTFVTGPEPIYWTDVAEPTEALEIYPGPSLLAGLADREPRVDPAAGGRDWVTFGLASIIKRVHVADRPLTDIEASTLVHRLVEHLGDRYYGTTEPERAGRLAPRAVDRVGRYVDAHLAGPITLSGLAAQASLSPYHFARAFKATTGLPPHRFVNTCRLERAKNALLHSPATVAEVAYAVGFINVSHFRRLFRRELGVLPGQLRRDRNNGPSPGRPGLSGSPHDAAPVPVLQRGHPAGRHRPPGG</sequence>
<feature type="domain" description="HTH araC/xylS-type" evidence="5">
    <location>
        <begin position="175"/>
        <end position="273"/>
    </location>
</feature>
<comment type="caution">
    <text evidence="6">The sequence shown here is derived from an EMBL/GenBank/DDBJ whole genome shotgun (WGS) entry which is preliminary data.</text>
</comment>
<evidence type="ECO:0000256" key="2">
    <source>
        <dbReference type="ARBA" id="ARBA00023125"/>
    </source>
</evidence>
<dbReference type="Proteomes" id="UP001428817">
    <property type="component" value="Unassembled WGS sequence"/>
</dbReference>
<dbReference type="PROSITE" id="PS00041">
    <property type="entry name" value="HTH_ARAC_FAMILY_1"/>
    <property type="match status" value="1"/>
</dbReference>
<feature type="compositionally biased region" description="Low complexity" evidence="4">
    <location>
        <begin position="276"/>
        <end position="289"/>
    </location>
</feature>
<organism evidence="6 7">
    <name type="scientific">Pseudonocardia eucalypti</name>
    <dbReference type="NCBI Taxonomy" id="648755"/>
    <lineage>
        <taxon>Bacteria</taxon>
        <taxon>Bacillati</taxon>
        <taxon>Actinomycetota</taxon>
        <taxon>Actinomycetes</taxon>
        <taxon>Pseudonocardiales</taxon>
        <taxon>Pseudonocardiaceae</taxon>
        <taxon>Pseudonocardia</taxon>
    </lineage>
</organism>
<dbReference type="PANTHER" id="PTHR46796:SF14">
    <property type="entry name" value="TRANSCRIPTIONAL REGULATORY PROTEIN"/>
    <property type="match status" value="1"/>
</dbReference>
<protein>
    <recommendedName>
        <fullName evidence="5">HTH araC/xylS-type domain-containing protein</fullName>
    </recommendedName>
</protein>
<evidence type="ECO:0000259" key="5">
    <source>
        <dbReference type="PROSITE" id="PS01124"/>
    </source>
</evidence>
<dbReference type="InterPro" id="IPR018062">
    <property type="entry name" value="HTH_AraC-typ_CS"/>
</dbReference>
<evidence type="ECO:0000256" key="4">
    <source>
        <dbReference type="SAM" id="MobiDB-lite"/>
    </source>
</evidence>
<dbReference type="PROSITE" id="PS01124">
    <property type="entry name" value="HTH_ARAC_FAMILY_2"/>
    <property type="match status" value="1"/>
</dbReference>
<dbReference type="Pfam" id="PF12833">
    <property type="entry name" value="HTH_18"/>
    <property type="match status" value="1"/>
</dbReference>
<evidence type="ECO:0000256" key="1">
    <source>
        <dbReference type="ARBA" id="ARBA00023015"/>
    </source>
</evidence>
<dbReference type="InterPro" id="IPR050204">
    <property type="entry name" value="AraC_XylS_family_regulators"/>
</dbReference>
<evidence type="ECO:0000313" key="7">
    <source>
        <dbReference type="Proteomes" id="UP001428817"/>
    </source>
</evidence>
<dbReference type="RefSeq" id="WP_185064043.1">
    <property type="nucleotide sequence ID" value="NZ_BAABJP010000010.1"/>
</dbReference>
<proteinExistence type="predicted"/>
<dbReference type="Gene3D" id="1.10.10.60">
    <property type="entry name" value="Homeodomain-like"/>
    <property type="match status" value="2"/>
</dbReference>
<accession>A0ABP9Q607</accession>
<keyword evidence="7" id="KW-1185">Reference proteome</keyword>
<keyword evidence="2" id="KW-0238">DNA-binding</keyword>
<feature type="compositionally biased region" description="Basic residues" evidence="4">
    <location>
        <begin position="303"/>
        <end position="312"/>
    </location>
</feature>
<gene>
    <name evidence="6" type="ORF">GCM10023321_30040</name>
</gene>
<dbReference type="EMBL" id="BAABJP010000010">
    <property type="protein sequence ID" value="GAA5155786.1"/>
    <property type="molecule type" value="Genomic_DNA"/>
</dbReference>